<organism evidence="1 2">
    <name type="scientific">Paramecium primaurelia</name>
    <dbReference type="NCBI Taxonomy" id="5886"/>
    <lineage>
        <taxon>Eukaryota</taxon>
        <taxon>Sar</taxon>
        <taxon>Alveolata</taxon>
        <taxon>Ciliophora</taxon>
        <taxon>Intramacronucleata</taxon>
        <taxon>Oligohymenophorea</taxon>
        <taxon>Peniculida</taxon>
        <taxon>Parameciidae</taxon>
        <taxon>Paramecium</taxon>
    </lineage>
</organism>
<dbReference type="AlphaFoldDB" id="A0A8S1JLG5"/>
<name>A0A8S1JLG5_PARPR</name>
<comment type="caution">
    <text evidence="1">The sequence shown here is derived from an EMBL/GenBank/DDBJ whole genome shotgun (WGS) entry which is preliminary data.</text>
</comment>
<evidence type="ECO:0000313" key="1">
    <source>
        <dbReference type="EMBL" id="CAD8042792.1"/>
    </source>
</evidence>
<reference evidence="1" key="1">
    <citation type="submission" date="2021-01" db="EMBL/GenBank/DDBJ databases">
        <authorList>
            <consortium name="Genoscope - CEA"/>
            <person name="William W."/>
        </authorList>
    </citation>
    <scope>NUCLEOTIDE SEQUENCE</scope>
</reference>
<protein>
    <submittedName>
        <fullName evidence="1">Uncharacterized protein</fullName>
    </submittedName>
</protein>
<sequence>MTYDILIYEIVFKKICNYHSEEHLKQKFTSVENHQLKTVKQENDQILQNILYLKWQLNLALMNILILFVDQNKSEENNPFPSIRFMQEK</sequence>
<dbReference type="EMBL" id="CAJJDM010000001">
    <property type="protein sequence ID" value="CAD8042792.1"/>
    <property type="molecule type" value="Genomic_DNA"/>
</dbReference>
<accession>A0A8S1JLG5</accession>
<evidence type="ECO:0000313" key="2">
    <source>
        <dbReference type="Proteomes" id="UP000688137"/>
    </source>
</evidence>
<keyword evidence="2" id="KW-1185">Reference proteome</keyword>
<gene>
    <name evidence="1" type="ORF">PPRIM_AZ9-3.1.T0040006</name>
</gene>
<proteinExistence type="predicted"/>
<dbReference type="Proteomes" id="UP000688137">
    <property type="component" value="Unassembled WGS sequence"/>
</dbReference>